<name>A0A0H5BIZ3_BLAVI</name>
<dbReference type="PANTHER" id="PTHR34266:SF2">
    <property type="entry name" value="THIAZOLE SYNTHASE"/>
    <property type="match status" value="1"/>
</dbReference>
<dbReference type="InterPro" id="IPR008867">
    <property type="entry name" value="ThiG"/>
</dbReference>
<gene>
    <name evidence="11" type="primary">thiG_1</name>
    <name evidence="8" type="synonym">thiG</name>
    <name evidence="10" type="ORF">BV133_2808</name>
    <name evidence="11" type="ORF">BVIRIDIS_13780</name>
</gene>
<keyword evidence="4 8" id="KW-0808">Transferase</keyword>
<keyword evidence="5 8" id="KW-0784">Thiamine biosynthesis</keyword>
<evidence type="ECO:0000313" key="12">
    <source>
        <dbReference type="Proteomes" id="UP000065734"/>
    </source>
</evidence>
<dbReference type="STRING" id="1079.BVIR_1933"/>
<dbReference type="GO" id="GO:1990107">
    <property type="term" value="F:thiazole synthase activity"/>
    <property type="evidence" value="ECO:0007669"/>
    <property type="project" value="UniProtKB-EC"/>
</dbReference>
<evidence type="ECO:0000256" key="6">
    <source>
        <dbReference type="ARBA" id="ARBA00023270"/>
    </source>
</evidence>
<feature type="binding site" evidence="8">
    <location>
        <begin position="183"/>
        <end position="184"/>
    </location>
    <ligand>
        <name>1-deoxy-D-xylulose 5-phosphate</name>
        <dbReference type="ChEBI" id="CHEBI:57792"/>
    </ligand>
</feature>
<feature type="domain" description="Thiazole synthase ThiG" evidence="9">
    <location>
        <begin position="6"/>
        <end position="248"/>
    </location>
</feature>
<protein>
    <recommendedName>
        <fullName evidence="3 8">Thiazole synthase</fullName>
        <ecNumber evidence="3 8">2.8.1.10</ecNumber>
    </recommendedName>
</protein>
<feature type="binding site" evidence="8">
    <location>
        <begin position="205"/>
        <end position="206"/>
    </location>
    <ligand>
        <name>1-deoxy-D-xylulose 5-phosphate</name>
        <dbReference type="ChEBI" id="CHEBI:57792"/>
    </ligand>
</feature>
<dbReference type="HAMAP" id="MF_00443">
    <property type="entry name" value="ThiG"/>
    <property type="match status" value="1"/>
</dbReference>
<keyword evidence="8" id="KW-0963">Cytoplasm</keyword>
<dbReference type="InterPro" id="IPR033983">
    <property type="entry name" value="Thiazole_synthase_ThiG"/>
</dbReference>
<dbReference type="OrthoDB" id="9805935at2"/>
<dbReference type="Pfam" id="PF05690">
    <property type="entry name" value="ThiG"/>
    <property type="match status" value="1"/>
</dbReference>
<evidence type="ECO:0000256" key="5">
    <source>
        <dbReference type="ARBA" id="ARBA00022977"/>
    </source>
</evidence>
<dbReference type="EC" id="2.8.1.10" evidence="3 8"/>
<dbReference type="Proteomes" id="UP000065734">
    <property type="component" value="Chromosome I"/>
</dbReference>
<dbReference type="Gene3D" id="3.20.20.70">
    <property type="entry name" value="Aldolase class I"/>
    <property type="match status" value="1"/>
</dbReference>
<reference evidence="11" key="2">
    <citation type="submission" date="2015-11" db="EMBL/GenBank/DDBJ databases">
        <authorList>
            <person name="Zhang Y."/>
            <person name="Guo Z."/>
        </authorList>
    </citation>
    <scope>NUCLEOTIDE SEQUENCE</scope>
    <source>
        <strain evidence="11">1</strain>
    </source>
</reference>
<evidence type="ECO:0000256" key="7">
    <source>
        <dbReference type="ARBA" id="ARBA00049897"/>
    </source>
</evidence>
<comment type="pathway">
    <text evidence="2 8">Cofactor biosynthesis; thiamine diphosphate biosynthesis.</text>
</comment>
<accession>A0A0H5BIZ3</accession>
<evidence type="ECO:0000256" key="3">
    <source>
        <dbReference type="ARBA" id="ARBA00011960"/>
    </source>
</evidence>
<feature type="active site" description="Schiff-base intermediate with DXP" evidence="8">
    <location>
        <position position="96"/>
    </location>
</feature>
<dbReference type="UniPathway" id="UPA00060"/>
<proteinExistence type="inferred from homology"/>
<dbReference type="InterPro" id="IPR013785">
    <property type="entry name" value="Aldolase_TIM"/>
</dbReference>
<dbReference type="PANTHER" id="PTHR34266">
    <property type="entry name" value="THIAZOLE SYNTHASE"/>
    <property type="match status" value="1"/>
</dbReference>
<comment type="subunit">
    <text evidence="8">Homotetramer. Forms heterodimers with either ThiH or ThiS.</text>
</comment>
<dbReference type="RefSeq" id="WP_055037433.1">
    <property type="nucleotide sequence ID" value="NZ_AP014854.2"/>
</dbReference>
<evidence type="ECO:0000256" key="1">
    <source>
        <dbReference type="ARBA" id="ARBA00002834"/>
    </source>
</evidence>
<comment type="subcellular location">
    <subcellularLocation>
        <location evidence="8">Cytoplasm</location>
    </subcellularLocation>
</comment>
<reference evidence="10" key="1">
    <citation type="journal article" date="2015" name="Genome Announc.">
        <title>Complete Genome Sequence of the Bacteriochlorophyll b-Producing Photosynthetic Bacterium Blastochloris viridis.</title>
        <authorList>
            <person name="Tsukatani Y."/>
            <person name="Hirose Y."/>
            <person name="Harada J."/>
            <person name="Misawa N."/>
            <person name="Mori K."/>
            <person name="Inoue K."/>
            <person name="Tamiaki H."/>
        </authorList>
    </citation>
    <scope>NUCLEOTIDE SEQUENCE [LARGE SCALE GENOMIC DNA]</scope>
    <source>
        <strain evidence="10">DSM 133</strain>
    </source>
</reference>
<evidence type="ECO:0000256" key="8">
    <source>
        <dbReference type="HAMAP-Rule" id="MF_00443"/>
    </source>
</evidence>
<comment type="catalytic activity">
    <reaction evidence="7 8">
        <text>[ThiS sulfur-carrier protein]-C-terminal-Gly-aminoethanethioate + 2-iminoacetate + 1-deoxy-D-xylulose 5-phosphate = [ThiS sulfur-carrier protein]-C-terminal Gly-Gly + 2-[(2R,5Z)-2-carboxy-4-methylthiazol-5(2H)-ylidene]ethyl phosphate + 2 H2O + H(+)</text>
        <dbReference type="Rhea" id="RHEA:26297"/>
        <dbReference type="Rhea" id="RHEA-COMP:12909"/>
        <dbReference type="Rhea" id="RHEA-COMP:19908"/>
        <dbReference type="ChEBI" id="CHEBI:15377"/>
        <dbReference type="ChEBI" id="CHEBI:15378"/>
        <dbReference type="ChEBI" id="CHEBI:57792"/>
        <dbReference type="ChEBI" id="CHEBI:62899"/>
        <dbReference type="ChEBI" id="CHEBI:77846"/>
        <dbReference type="ChEBI" id="CHEBI:90778"/>
        <dbReference type="ChEBI" id="CHEBI:232372"/>
        <dbReference type="EC" id="2.8.1.10"/>
    </reaction>
</comment>
<comment type="function">
    <text evidence="1 8">Catalyzes the rearrangement of 1-deoxy-D-xylulose 5-phosphate (DXP) to produce the thiazole phosphate moiety of thiamine. Sulfur is provided by the thiocarboxylate moiety of the carrier protein ThiS. In vitro, sulfur can be provided by H(2)S.</text>
</comment>
<evidence type="ECO:0000259" key="9">
    <source>
        <dbReference type="Pfam" id="PF05690"/>
    </source>
</evidence>
<evidence type="ECO:0000313" key="11">
    <source>
        <dbReference type="EMBL" id="CUU42369.1"/>
    </source>
</evidence>
<dbReference type="AlphaFoldDB" id="A0A0H5BIZ3"/>
<keyword evidence="6 8" id="KW-0704">Schiff base</keyword>
<dbReference type="GO" id="GO:0005737">
    <property type="term" value="C:cytoplasm"/>
    <property type="evidence" value="ECO:0007669"/>
    <property type="project" value="UniProtKB-SubCell"/>
</dbReference>
<evidence type="ECO:0000256" key="4">
    <source>
        <dbReference type="ARBA" id="ARBA00022679"/>
    </source>
</evidence>
<feature type="binding site" evidence="8">
    <location>
        <position position="157"/>
    </location>
    <ligand>
        <name>1-deoxy-D-xylulose 5-phosphate</name>
        <dbReference type="ChEBI" id="CHEBI:57792"/>
    </ligand>
</feature>
<keyword evidence="12" id="KW-1185">Reference proteome</keyword>
<dbReference type="GO" id="GO:0009229">
    <property type="term" value="P:thiamine diphosphate biosynthetic process"/>
    <property type="evidence" value="ECO:0007669"/>
    <property type="project" value="UniProtKB-UniRule"/>
</dbReference>
<evidence type="ECO:0000256" key="2">
    <source>
        <dbReference type="ARBA" id="ARBA00004948"/>
    </source>
</evidence>
<dbReference type="SUPFAM" id="SSF110399">
    <property type="entry name" value="ThiG-like"/>
    <property type="match status" value="1"/>
</dbReference>
<dbReference type="CDD" id="cd04728">
    <property type="entry name" value="ThiG"/>
    <property type="match status" value="1"/>
</dbReference>
<comment type="similarity">
    <text evidence="8">Belongs to the ThiG family.</text>
</comment>
<dbReference type="KEGG" id="bvr:BVIR_1933"/>
<evidence type="ECO:0000313" key="10">
    <source>
        <dbReference type="EMBL" id="BAS00402.1"/>
    </source>
</evidence>
<sequence length="255" mass="26515">MTDTLTIADRTFTSRLFLGTGKYPSNDTLLEALKASGTEMVTLAIRRMNLAGEDAPLIEKLAGYHFLPNTAGCYSVDEAVLTAELAREALGTNWIKLEVIGDKELLYPDVEGTIAATRILVDRGFVVLPYCNEDPVSCRKLADAGAVAVMPLGSPIGSGHGIKNPALIEVICARSAVPVILDAGLGTASDAAQALELGCAAVLLNTAVAQAADPVKMAAAMRAAVEGGRLARLAGRIPRRFQANPSSPTAGLVGS</sequence>
<dbReference type="PATRIC" id="fig|1079.6.peg.1999"/>
<dbReference type="EMBL" id="AP014854">
    <property type="protein sequence ID" value="BAS00402.1"/>
    <property type="molecule type" value="Genomic_DNA"/>
</dbReference>
<organism evidence="11 12">
    <name type="scientific">Blastochloris viridis</name>
    <name type="common">Rhodopseudomonas viridis</name>
    <dbReference type="NCBI Taxonomy" id="1079"/>
    <lineage>
        <taxon>Bacteria</taxon>
        <taxon>Pseudomonadati</taxon>
        <taxon>Pseudomonadota</taxon>
        <taxon>Alphaproteobacteria</taxon>
        <taxon>Hyphomicrobiales</taxon>
        <taxon>Blastochloridaceae</taxon>
        <taxon>Blastochloris</taxon>
    </lineage>
</organism>
<dbReference type="EMBL" id="LN907867">
    <property type="protein sequence ID" value="CUU42369.1"/>
    <property type="molecule type" value="Genomic_DNA"/>
</dbReference>